<dbReference type="EMBL" id="BARW01024921">
    <property type="protein sequence ID" value="GAI97427.1"/>
    <property type="molecule type" value="Genomic_DNA"/>
</dbReference>
<sequence length="170" mass="19840">MRISYIKSEEHMKEADKRELANFLDTEGFIGITCVKKQQRFIPTLILTNTEKGWLKGVKAKWGGTISPSKSQNPKWKETWQWHIHGDNLLYVLDMIKPYLKIKAKSCDLCRELQYRISHRIGVDHSNRLTPQEKDTRARLYRKCKRLTATGRKAEQLKMDEPIAQLSLGV</sequence>
<evidence type="ECO:0008006" key="2">
    <source>
        <dbReference type="Google" id="ProtNLM"/>
    </source>
</evidence>
<organism evidence="1">
    <name type="scientific">marine sediment metagenome</name>
    <dbReference type="NCBI Taxonomy" id="412755"/>
    <lineage>
        <taxon>unclassified sequences</taxon>
        <taxon>metagenomes</taxon>
        <taxon>ecological metagenomes</taxon>
    </lineage>
</organism>
<dbReference type="InterPro" id="IPR027434">
    <property type="entry name" value="Homing_endonucl"/>
</dbReference>
<dbReference type="AlphaFoldDB" id="X1SWH3"/>
<dbReference type="SUPFAM" id="SSF55608">
    <property type="entry name" value="Homing endonucleases"/>
    <property type="match status" value="1"/>
</dbReference>
<evidence type="ECO:0000313" key="1">
    <source>
        <dbReference type="EMBL" id="GAI97427.1"/>
    </source>
</evidence>
<comment type="caution">
    <text evidence="1">The sequence shown here is derived from an EMBL/GenBank/DDBJ whole genome shotgun (WGS) entry which is preliminary data.</text>
</comment>
<accession>X1SWH3</accession>
<dbReference type="Gene3D" id="3.10.28.10">
    <property type="entry name" value="Homing endonucleases"/>
    <property type="match status" value="1"/>
</dbReference>
<reference evidence="1" key="1">
    <citation type="journal article" date="2014" name="Front. Microbiol.">
        <title>High frequency of phylogenetically diverse reductive dehalogenase-homologous genes in deep subseafloor sedimentary metagenomes.</title>
        <authorList>
            <person name="Kawai M."/>
            <person name="Futagami T."/>
            <person name="Toyoda A."/>
            <person name="Takaki Y."/>
            <person name="Nishi S."/>
            <person name="Hori S."/>
            <person name="Arai W."/>
            <person name="Tsubouchi T."/>
            <person name="Morono Y."/>
            <person name="Uchiyama I."/>
            <person name="Ito T."/>
            <person name="Fujiyama A."/>
            <person name="Inagaki F."/>
            <person name="Takami H."/>
        </authorList>
    </citation>
    <scope>NUCLEOTIDE SEQUENCE</scope>
    <source>
        <strain evidence="1">Expedition CK06-06</strain>
    </source>
</reference>
<protein>
    <recommendedName>
        <fullName evidence="2">Homing endonuclease LAGLIDADG domain-containing protein</fullName>
    </recommendedName>
</protein>
<gene>
    <name evidence="1" type="ORF">S12H4_40973</name>
</gene>
<proteinExistence type="predicted"/>
<name>X1SWH3_9ZZZZ</name>